<reference evidence="4 5" key="1">
    <citation type="submission" date="2021-01" db="EMBL/GenBank/DDBJ databases">
        <title>Whole genome shotgun sequence of Planobispora siamensis NBRC 107568.</title>
        <authorList>
            <person name="Komaki H."/>
            <person name="Tamura T."/>
        </authorList>
    </citation>
    <scope>NUCLEOTIDE SEQUENCE [LARGE SCALE GENOMIC DNA]</scope>
    <source>
        <strain evidence="4 5">NBRC 107568</strain>
    </source>
</reference>
<keyword evidence="2" id="KW-0732">Signal</keyword>
<accession>A0A8J3SIK2</accession>
<dbReference type="InterPro" id="IPR005183">
    <property type="entry name" value="DUF305_CopM-like"/>
</dbReference>
<evidence type="ECO:0000256" key="2">
    <source>
        <dbReference type="SAM" id="SignalP"/>
    </source>
</evidence>
<dbReference type="Gene3D" id="1.20.1260.10">
    <property type="match status" value="1"/>
</dbReference>
<evidence type="ECO:0000313" key="5">
    <source>
        <dbReference type="Proteomes" id="UP000619788"/>
    </source>
</evidence>
<feature type="signal peptide" evidence="2">
    <location>
        <begin position="1"/>
        <end position="21"/>
    </location>
</feature>
<dbReference type="PROSITE" id="PS51257">
    <property type="entry name" value="PROKAR_LIPOPROTEIN"/>
    <property type="match status" value="1"/>
</dbReference>
<dbReference type="AlphaFoldDB" id="A0A8J3SIK2"/>
<gene>
    <name evidence="4" type="ORF">Psi01_34890</name>
</gene>
<dbReference type="Proteomes" id="UP000619788">
    <property type="component" value="Unassembled WGS sequence"/>
</dbReference>
<dbReference type="RefSeq" id="WP_204065053.1">
    <property type="nucleotide sequence ID" value="NZ_BOOJ01000029.1"/>
</dbReference>
<feature type="chain" id="PRO_5039504712" evidence="2">
    <location>
        <begin position="22"/>
        <end position="216"/>
    </location>
</feature>
<comment type="caution">
    <text evidence="4">The sequence shown here is derived from an EMBL/GenBank/DDBJ whole genome shotgun (WGS) entry which is preliminary data.</text>
</comment>
<evidence type="ECO:0000313" key="4">
    <source>
        <dbReference type="EMBL" id="GIH92859.1"/>
    </source>
</evidence>
<dbReference type="PANTHER" id="PTHR36933:SF1">
    <property type="entry name" value="SLL0788 PROTEIN"/>
    <property type="match status" value="1"/>
</dbReference>
<evidence type="ECO:0000259" key="3">
    <source>
        <dbReference type="Pfam" id="PF03713"/>
    </source>
</evidence>
<keyword evidence="5" id="KW-1185">Reference proteome</keyword>
<feature type="region of interest" description="Disordered" evidence="1">
    <location>
        <begin position="45"/>
        <end position="65"/>
    </location>
</feature>
<dbReference type="InterPro" id="IPR012347">
    <property type="entry name" value="Ferritin-like"/>
</dbReference>
<sequence>MRGVYRSRGALVAFLSASILATPVLSGCAQTEPDKGAPLVADTGAPVIIPGGPGEAGRTAKPGERLGDSEARVTAADVRFAEGMIPHHRQALEMAELVPARSSSTAVRTLAERIIAAQRPEIAAMTAWLKSIGRAPGGHADHTVSLEDMNRLRAARGAAFDELFLKLMIAHHEAAVTMAGQELREGTDRAMRATAADVVSGQNIEISRMREIQKER</sequence>
<protein>
    <submittedName>
        <fullName evidence="4">Lipoprotein</fullName>
    </submittedName>
</protein>
<name>A0A8J3SIK2_9ACTN</name>
<organism evidence="4 5">
    <name type="scientific">Planobispora siamensis</name>
    <dbReference type="NCBI Taxonomy" id="936338"/>
    <lineage>
        <taxon>Bacteria</taxon>
        <taxon>Bacillati</taxon>
        <taxon>Actinomycetota</taxon>
        <taxon>Actinomycetes</taxon>
        <taxon>Streptosporangiales</taxon>
        <taxon>Streptosporangiaceae</taxon>
        <taxon>Planobispora</taxon>
    </lineage>
</organism>
<proteinExistence type="predicted"/>
<dbReference type="EMBL" id="BOOJ01000029">
    <property type="protein sequence ID" value="GIH92859.1"/>
    <property type="molecule type" value="Genomic_DNA"/>
</dbReference>
<feature type="domain" description="DUF305" evidence="3">
    <location>
        <begin position="77"/>
        <end position="212"/>
    </location>
</feature>
<dbReference type="PANTHER" id="PTHR36933">
    <property type="entry name" value="SLL0788 PROTEIN"/>
    <property type="match status" value="1"/>
</dbReference>
<dbReference type="Pfam" id="PF03713">
    <property type="entry name" value="DUF305"/>
    <property type="match status" value="1"/>
</dbReference>
<keyword evidence="4" id="KW-0449">Lipoprotein</keyword>
<evidence type="ECO:0000256" key="1">
    <source>
        <dbReference type="SAM" id="MobiDB-lite"/>
    </source>
</evidence>